<evidence type="ECO:0000313" key="2">
    <source>
        <dbReference type="EMBL" id="KXS09840.1"/>
    </source>
</evidence>
<dbReference type="AlphaFoldDB" id="A0A138ZZC0"/>
<organism evidence="2 3">
    <name type="scientific">Gonapodya prolifera (strain JEL478)</name>
    <name type="common">Monoblepharis prolifera</name>
    <dbReference type="NCBI Taxonomy" id="1344416"/>
    <lineage>
        <taxon>Eukaryota</taxon>
        <taxon>Fungi</taxon>
        <taxon>Fungi incertae sedis</taxon>
        <taxon>Chytridiomycota</taxon>
        <taxon>Chytridiomycota incertae sedis</taxon>
        <taxon>Monoblepharidomycetes</taxon>
        <taxon>Monoblepharidales</taxon>
        <taxon>Gonapodyaceae</taxon>
        <taxon>Gonapodya</taxon>
    </lineage>
</organism>
<sequence>MPSFTALHTTSHSNTHCDHRPPSWHRHPNLPPSPPAPFHILSPLLPPLLLCFATLSSTDDGAREGSEPTGSSARDSDGRFRKHPLNRRNPIVPLLARTLHLTESEDVLGHAMDVHRTVVRWTEVGKRVVAVAWYENPERTLKLL</sequence>
<evidence type="ECO:0000313" key="3">
    <source>
        <dbReference type="Proteomes" id="UP000070544"/>
    </source>
</evidence>
<reference evidence="2 3" key="1">
    <citation type="journal article" date="2015" name="Genome Biol. Evol.">
        <title>Phylogenomic analyses indicate that early fungi evolved digesting cell walls of algal ancestors of land plants.</title>
        <authorList>
            <person name="Chang Y."/>
            <person name="Wang S."/>
            <person name="Sekimoto S."/>
            <person name="Aerts A.L."/>
            <person name="Choi C."/>
            <person name="Clum A."/>
            <person name="LaButti K.M."/>
            <person name="Lindquist E.A."/>
            <person name="Yee Ngan C."/>
            <person name="Ohm R.A."/>
            <person name="Salamov A.A."/>
            <person name="Grigoriev I.V."/>
            <person name="Spatafora J.W."/>
            <person name="Berbee M.L."/>
        </authorList>
    </citation>
    <scope>NUCLEOTIDE SEQUENCE [LARGE SCALE GENOMIC DNA]</scope>
    <source>
        <strain evidence="2 3">JEL478</strain>
    </source>
</reference>
<evidence type="ECO:0000256" key="1">
    <source>
        <dbReference type="SAM" id="MobiDB-lite"/>
    </source>
</evidence>
<gene>
    <name evidence="2" type="ORF">M427DRAFT_38266</name>
</gene>
<proteinExistence type="predicted"/>
<feature type="region of interest" description="Disordered" evidence="1">
    <location>
        <begin position="59"/>
        <end position="85"/>
    </location>
</feature>
<dbReference type="Proteomes" id="UP000070544">
    <property type="component" value="Unassembled WGS sequence"/>
</dbReference>
<keyword evidence="3" id="KW-1185">Reference proteome</keyword>
<accession>A0A138ZZC0</accession>
<protein>
    <submittedName>
        <fullName evidence="2">Uncharacterized protein</fullName>
    </submittedName>
</protein>
<feature type="compositionally biased region" description="Polar residues" evidence="1">
    <location>
        <begin position="1"/>
        <end position="14"/>
    </location>
</feature>
<feature type="region of interest" description="Disordered" evidence="1">
    <location>
        <begin position="1"/>
        <end position="30"/>
    </location>
</feature>
<name>A0A138ZZC0_GONPJ</name>
<dbReference type="EMBL" id="KQ965847">
    <property type="protein sequence ID" value="KXS09840.1"/>
    <property type="molecule type" value="Genomic_DNA"/>
</dbReference>